<dbReference type="GO" id="GO:0008270">
    <property type="term" value="F:zinc ion binding"/>
    <property type="evidence" value="ECO:0007669"/>
    <property type="project" value="UniProtKB-KW"/>
</dbReference>
<reference evidence="7 8" key="1">
    <citation type="submission" date="2016-10" db="EMBL/GenBank/DDBJ databases">
        <title>Draft genome sequence of Coniochaeta ligniaria NRRL30616, a lignocellulolytic fungus for bioabatement of inhibitors in plant biomass hydrolysates.</title>
        <authorList>
            <consortium name="DOE Joint Genome Institute"/>
            <person name="Jimenez D.J."/>
            <person name="Hector R.E."/>
            <person name="Riley R."/>
            <person name="Sun H."/>
            <person name="Grigoriev I.V."/>
            <person name="Van Elsas J.D."/>
            <person name="Nichols N.N."/>
        </authorList>
    </citation>
    <scope>NUCLEOTIDE SEQUENCE [LARGE SCALE GENOMIC DNA]</scope>
    <source>
        <strain evidence="7 8">NRRL 30616</strain>
    </source>
</reference>
<evidence type="ECO:0000256" key="2">
    <source>
        <dbReference type="ARBA" id="ARBA00022771"/>
    </source>
</evidence>
<dbReference type="InterPro" id="IPR017455">
    <property type="entry name" value="Znf_FYVE-rel"/>
</dbReference>
<dbReference type="InParanoid" id="A0A1J7J2I9"/>
<dbReference type="SUPFAM" id="SSF57903">
    <property type="entry name" value="FYVE/PHD zinc finger"/>
    <property type="match status" value="1"/>
</dbReference>
<keyword evidence="8" id="KW-1185">Reference proteome</keyword>
<organism evidence="7 8">
    <name type="scientific">Coniochaeta ligniaria NRRL 30616</name>
    <dbReference type="NCBI Taxonomy" id="1408157"/>
    <lineage>
        <taxon>Eukaryota</taxon>
        <taxon>Fungi</taxon>
        <taxon>Dikarya</taxon>
        <taxon>Ascomycota</taxon>
        <taxon>Pezizomycotina</taxon>
        <taxon>Sordariomycetes</taxon>
        <taxon>Sordariomycetidae</taxon>
        <taxon>Coniochaetales</taxon>
        <taxon>Coniochaetaceae</taxon>
        <taxon>Coniochaeta</taxon>
    </lineage>
</organism>
<feature type="compositionally biased region" description="Low complexity" evidence="5">
    <location>
        <begin position="22"/>
        <end position="36"/>
    </location>
</feature>
<feature type="domain" description="FYVE-type" evidence="6">
    <location>
        <begin position="177"/>
        <end position="232"/>
    </location>
</feature>
<dbReference type="InterPro" id="IPR011011">
    <property type="entry name" value="Znf_FYVE_PHD"/>
</dbReference>
<accession>A0A1J7J2I9</accession>
<keyword evidence="3" id="KW-0862">Zinc</keyword>
<sequence>MATELIMPRLQDQQQSSFFHAQNQQQPQPPQWQQQQVLPSYAAPPQPQGQGSTQISPLSTSGSTSPASPKAYHTRQIRPLYMPAVLRPTEHHSKAPPTRTPKADTSDDEDDRTLRSNSSFITLSGALGRLSRRSTGDSGKCVDGNWNLDAFPQPTGMPTREHWKPDHESTVCDDSTCRRTFNYFTRRHHCRRCGNIFCDFHSAFEVPLDEGANYNPRGLPVRSCAHCYSQFKEWRSRANSRDSESTISTSSDGGKSRTPADSPLSTSPIGCKGQPTPPSVAEVAVSVPRDWNWSTF</sequence>
<dbReference type="InterPro" id="IPR000306">
    <property type="entry name" value="Znf_FYVE"/>
</dbReference>
<evidence type="ECO:0000256" key="1">
    <source>
        <dbReference type="ARBA" id="ARBA00022723"/>
    </source>
</evidence>
<dbReference type="AlphaFoldDB" id="A0A1J7J2I9"/>
<dbReference type="CDD" id="cd15760">
    <property type="entry name" value="FYVE_scVPS27p_like"/>
    <property type="match status" value="1"/>
</dbReference>
<gene>
    <name evidence="7" type="ORF">CONLIGDRAFT_184242</name>
</gene>
<feature type="region of interest" description="Disordered" evidence="5">
    <location>
        <begin position="1"/>
        <end position="75"/>
    </location>
</feature>
<dbReference type="Proteomes" id="UP000182658">
    <property type="component" value="Unassembled WGS sequence"/>
</dbReference>
<protein>
    <recommendedName>
        <fullName evidence="6">FYVE-type domain-containing protein</fullName>
    </recommendedName>
</protein>
<dbReference type="STRING" id="1408157.A0A1J7J2I9"/>
<name>A0A1J7J2I9_9PEZI</name>
<keyword evidence="1" id="KW-0479">Metal-binding</keyword>
<feature type="region of interest" description="Disordered" evidence="5">
    <location>
        <begin position="87"/>
        <end position="117"/>
    </location>
</feature>
<keyword evidence="2 4" id="KW-0863">Zinc-finger</keyword>
<dbReference type="OrthoDB" id="10018316at2759"/>
<evidence type="ECO:0000313" key="8">
    <source>
        <dbReference type="Proteomes" id="UP000182658"/>
    </source>
</evidence>
<evidence type="ECO:0000256" key="5">
    <source>
        <dbReference type="SAM" id="MobiDB-lite"/>
    </source>
</evidence>
<dbReference type="Pfam" id="PF01363">
    <property type="entry name" value="FYVE"/>
    <property type="match status" value="1"/>
</dbReference>
<dbReference type="Gene3D" id="3.30.40.10">
    <property type="entry name" value="Zinc/RING finger domain, C3HC4 (zinc finger)"/>
    <property type="match status" value="1"/>
</dbReference>
<evidence type="ECO:0000313" key="7">
    <source>
        <dbReference type="EMBL" id="OIW33587.1"/>
    </source>
</evidence>
<feature type="compositionally biased region" description="Polar residues" evidence="5">
    <location>
        <begin position="48"/>
        <end position="67"/>
    </location>
</feature>
<dbReference type="SMART" id="SM00064">
    <property type="entry name" value="FYVE"/>
    <property type="match status" value="1"/>
</dbReference>
<dbReference type="PANTHER" id="PTHR39490:SF8">
    <property type="entry name" value="ZINC FINGER FYVE DOMAIN-CONTAINING PROTEIN 21"/>
    <property type="match status" value="1"/>
</dbReference>
<feature type="region of interest" description="Disordered" evidence="5">
    <location>
        <begin position="239"/>
        <end position="279"/>
    </location>
</feature>
<evidence type="ECO:0000256" key="3">
    <source>
        <dbReference type="ARBA" id="ARBA00022833"/>
    </source>
</evidence>
<dbReference type="InterPro" id="IPR013083">
    <property type="entry name" value="Znf_RING/FYVE/PHD"/>
</dbReference>
<dbReference type="PANTHER" id="PTHR39490">
    <property type="entry name" value="ARRESTIN DOMAIN-CONTAINING PROTEIN D"/>
    <property type="match status" value="1"/>
</dbReference>
<proteinExistence type="predicted"/>
<feature type="compositionally biased region" description="Polar residues" evidence="5">
    <location>
        <begin position="11"/>
        <end position="21"/>
    </location>
</feature>
<evidence type="ECO:0000256" key="4">
    <source>
        <dbReference type="PROSITE-ProRule" id="PRU00091"/>
    </source>
</evidence>
<dbReference type="InterPro" id="IPR052113">
    <property type="entry name" value="FYVE-type_Zinc_Finger"/>
</dbReference>
<dbReference type="PROSITE" id="PS50178">
    <property type="entry name" value="ZF_FYVE"/>
    <property type="match status" value="1"/>
</dbReference>
<dbReference type="EMBL" id="KV875094">
    <property type="protein sequence ID" value="OIW33587.1"/>
    <property type="molecule type" value="Genomic_DNA"/>
</dbReference>
<evidence type="ECO:0000259" key="6">
    <source>
        <dbReference type="PROSITE" id="PS50178"/>
    </source>
</evidence>
<dbReference type="FunCoup" id="A0A1J7J2I9">
    <property type="interactions" value="146"/>
</dbReference>